<dbReference type="RefSeq" id="WP_184199676.1">
    <property type="nucleotide sequence ID" value="NZ_JACHGW010000003.1"/>
</dbReference>
<dbReference type="EMBL" id="JACHGW010000003">
    <property type="protein sequence ID" value="MBB6051841.1"/>
    <property type="molecule type" value="Genomic_DNA"/>
</dbReference>
<protein>
    <submittedName>
        <fullName evidence="1">Signal transduction histidine kinase</fullName>
    </submittedName>
</protein>
<organism evidence="1 2">
    <name type="scientific">Armatimonas rosea</name>
    <dbReference type="NCBI Taxonomy" id="685828"/>
    <lineage>
        <taxon>Bacteria</taxon>
        <taxon>Bacillati</taxon>
        <taxon>Armatimonadota</taxon>
        <taxon>Armatimonadia</taxon>
        <taxon>Armatimonadales</taxon>
        <taxon>Armatimonadaceae</taxon>
        <taxon>Armatimonas</taxon>
    </lineage>
</organism>
<gene>
    <name evidence="1" type="ORF">HNQ39_003651</name>
</gene>
<dbReference type="InterPro" id="IPR036890">
    <property type="entry name" value="HATPase_C_sf"/>
</dbReference>
<name>A0A7W9W831_ARMRO</name>
<keyword evidence="1" id="KW-0418">Kinase</keyword>
<dbReference type="Proteomes" id="UP000520814">
    <property type="component" value="Unassembled WGS sequence"/>
</dbReference>
<evidence type="ECO:0000313" key="1">
    <source>
        <dbReference type="EMBL" id="MBB6051841.1"/>
    </source>
</evidence>
<dbReference type="AlphaFoldDB" id="A0A7W9W831"/>
<reference evidence="1 2" key="1">
    <citation type="submission" date="2020-08" db="EMBL/GenBank/DDBJ databases">
        <title>Genomic Encyclopedia of Type Strains, Phase IV (KMG-IV): sequencing the most valuable type-strain genomes for metagenomic binning, comparative biology and taxonomic classification.</title>
        <authorList>
            <person name="Goeker M."/>
        </authorList>
    </citation>
    <scope>NUCLEOTIDE SEQUENCE [LARGE SCALE GENOMIC DNA]</scope>
    <source>
        <strain evidence="1 2">DSM 23562</strain>
    </source>
</reference>
<dbReference type="GO" id="GO:0016301">
    <property type="term" value="F:kinase activity"/>
    <property type="evidence" value="ECO:0007669"/>
    <property type="project" value="UniProtKB-KW"/>
</dbReference>
<keyword evidence="2" id="KW-1185">Reference proteome</keyword>
<keyword evidence="1" id="KW-0808">Transferase</keyword>
<comment type="caution">
    <text evidence="1">The sequence shown here is derived from an EMBL/GenBank/DDBJ whole genome shotgun (WGS) entry which is preliminary data.</text>
</comment>
<accession>A0A7W9W831</accession>
<proteinExistence type="predicted"/>
<evidence type="ECO:0000313" key="2">
    <source>
        <dbReference type="Proteomes" id="UP000520814"/>
    </source>
</evidence>
<sequence length="328" mass="36959">MPQLTIDLTDEAYARLSARARFHEQELESYAAMALDSGLATWEREALERISALLTAIQALVRDRASQETADTHTGRFALFQKIVHQLDYMRALLQHWHPLRTNLDKRSHYMGERNLKHVVLRELVERVVEHTKTTPEWHEGHHLAYWLHGPLPESIVVDSGWLTLALKTLLHNLVKLSPDGGKLTLTVDLPTNETLRFAITSPAVDVAPEFVPPFVQASVRFLDGQLTLSTDAQKGTTVSVTIPLQQSIPVADDEAFKETKHRLHQRLGRLQILLEGVDAVAESYFTFNNNARLHCIALVNDELHDLQDALQSLVTHLTGDEDAAAYD</sequence>
<dbReference type="SUPFAM" id="SSF55874">
    <property type="entry name" value="ATPase domain of HSP90 chaperone/DNA topoisomerase II/histidine kinase"/>
    <property type="match status" value="1"/>
</dbReference>